<evidence type="ECO:0000313" key="3">
    <source>
        <dbReference type="EMBL" id="MXO89811.1"/>
    </source>
</evidence>
<evidence type="ECO:0000256" key="1">
    <source>
        <dbReference type="SAM" id="MobiDB-lite"/>
    </source>
</evidence>
<gene>
    <name evidence="3" type="ORF">GRI41_03160</name>
</gene>
<dbReference type="Proteomes" id="UP000442714">
    <property type="component" value="Unassembled WGS sequence"/>
</dbReference>
<proteinExistence type="predicted"/>
<accession>A0A844ZN54</accession>
<keyword evidence="4" id="KW-1185">Reference proteome</keyword>
<feature type="compositionally biased region" description="Acidic residues" evidence="1">
    <location>
        <begin position="160"/>
        <end position="173"/>
    </location>
</feature>
<feature type="chain" id="PRO_5032512924" description="Pentapeptide repeat-containing protein" evidence="2">
    <location>
        <begin position="26"/>
        <end position="213"/>
    </location>
</feature>
<dbReference type="AlphaFoldDB" id="A0A844ZN54"/>
<organism evidence="3 4">
    <name type="scientific">Pontixanthobacter aquaemixtae</name>
    <dbReference type="NCBI Taxonomy" id="1958940"/>
    <lineage>
        <taxon>Bacteria</taxon>
        <taxon>Pseudomonadati</taxon>
        <taxon>Pseudomonadota</taxon>
        <taxon>Alphaproteobacteria</taxon>
        <taxon>Sphingomonadales</taxon>
        <taxon>Erythrobacteraceae</taxon>
        <taxon>Pontixanthobacter</taxon>
    </lineage>
</organism>
<comment type="caution">
    <text evidence="3">The sequence shown here is derived from an EMBL/GenBank/DDBJ whole genome shotgun (WGS) entry which is preliminary data.</text>
</comment>
<name>A0A844ZN54_9SPHN</name>
<protein>
    <recommendedName>
        <fullName evidence="5">Pentapeptide repeat-containing protein</fullName>
    </recommendedName>
</protein>
<evidence type="ECO:0008006" key="5">
    <source>
        <dbReference type="Google" id="ProtNLM"/>
    </source>
</evidence>
<feature type="signal peptide" evidence="2">
    <location>
        <begin position="1"/>
        <end position="25"/>
    </location>
</feature>
<reference evidence="3 4" key="1">
    <citation type="submission" date="2019-12" db="EMBL/GenBank/DDBJ databases">
        <title>Genomic-based taxomic classification of the family Erythrobacteraceae.</title>
        <authorList>
            <person name="Xu L."/>
        </authorList>
    </citation>
    <scope>NUCLEOTIDE SEQUENCE [LARGE SCALE GENOMIC DNA]</scope>
    <source>
        <strain evidence="3 4">KCTC 52763</strain>
    </source>
</reference>
<dbReference type="OrthoDB" id="7426809at2"/>
<evidence type="ECO:0000256" key="2">
    <source>
        <dbReference type="SAM" id="SignalP"/>
    </source>
</evidence>
<sequence>MRIANNSLIMGLAALSLAVPRPALSQDIDFGDDSSAWANDGECDDKRFVGPGMTETTLLETDVGRDATDCRTAYEDGKLSLRGDKPGIDSSAIDWGDDESEWANDGECDDRRFAGAGMTATRLLETDLGHDATDCRTAFEAGNLKLRTDTPRPDAASIDWGDDESEWANDGECDDKRFFGPGMTETPLLDADVLHDATDCRSAYEAGDLSISE</sequence>
<dbReference type="RefSeq" id="WP_160603333.1">
    <property type="nucleotide sequence ID" value="NZ_WTYX01000001.1"/>
</dbReference>
<feature type="region of interest" description="Disordered" evidence="1">
    <location>
        <begin position="150"/>
        <end position="174"/>
    </location>
</feature>
<dbReference type="EMBL" id="WTYX01000001">
    <property type="protein sequence ID" value="MXO89811.1"/>
    <property type="molecule type" value="Genomic_DNA"/>
</dbReference>
<keyword evidence="2" id="KW-0732">Signal</keyword>
<evidence type="ECO:0000313" key="4">
    <source>
        <dbReference type="Proteomes" id="UP000442714"/>
    </source>
</evidence>